<dbReference type="AlphaFoldDB" id="A0A0Q3WS96"/>
<feature type="transmembrane region" description="Helical" evidence="1">
    <location>
        <begin position="63"/>
        <end position="81"/>
    </location>
</feature>
<feature type="transmembrane region" description="Helical" evidence="1">
    <location>
        <begin position="21"/>
        <end position="43"/>
    </location>
</feature>
<feature type="transmembrane region" description="Helical" evidence="1">
    <location>
        <begin position="102"/>
        <end position="128"/>
    </location>
</feature>
<gene>
    <name evidence="2" type="ORF">AN964_18870</name>
</gene>
<protein>
    <submittedName>
        <fullName evidence="2">ABC transporter</fullName>
    </submittedName>
</protein>
<keyword evidence="1" id="KW-0472">Membrane</keyword>
<keyword evidence="1" id="KW-1133">Transmembrane helix</keyword>
<comment type="caution">
    <text evidence="2">The sequence shown here is derived from an EMBL/GenBank/DDBJ whole genome shotgun (WGS) entry which is preliminary data.</text>
</comment>
<keyword evidence="1" id="KW-0812">Transmembrane</keyword>
<keyword evidence="3" id="KW-1185">Reference proteome</keyword>
<dbReference type="OrthoDB" id="9815972at2"/>
<dbReference type="PANTHER" id="PTHR43229:SF6">
    <property type="entry name" value="ABC-TYPE MULTIDRUG TRANSPORT SYSTEM, PERMEASE COMPONENT"/>
    <property type="match status" value="1"/>
</dbReference>
<organism evidence="2 3">
    <name type="scientific">Heyndrickxia shackletonii</name>
    <dbReference type="NCBI Taxonomy" id="157838"/>
    <lineage>
        <taxon>Bacteria</taxon>
        <taxon>Bacillati</taxon>
        <taxon>Bacillota</taxon>
        <taxon>Bacilli</taxon>
        <taxon>Bacillales</taxon>
        <taxon>Bacillaceae</taxon>
        <taxon>Heyndrickxia</taxon>
    </lineage>
</organism>
<sequence length="257" mass="29089">MKLLQLFKANFRREFILLKRYLPNTISELITFFCIFLAMFFGIKVVGDPSSMETNIQYTIVSYVFWFLSMGAMQGIGWSIMSEAQLGTLEQMYMSPMGAWRILLARIVSTTLQQLIILAVLLYLSMLVTGTWLNIDVVSILPVLIFTIISMFGISFMIAGMAIIIKQINAFLQVLQFILMGLTFFPMSISPLLAVLPVVKGVDMIRGIMIQNQTLLDFHWADYASLIANAIIYLVLGILVFKRCERTAMTKGVLGQY</sequence>
<evidence type="ECO:0000313" key="2">
    <source>
        <dbReference type="EMBL" id="KQL51076.1"/>
    </source>
</evidence>
<proteinExistence type="predicted"/>
<evidence type="ECO:0000313" key="3">
    <source>
        <dbReference type="Proteomes" id="UP000051888"/>
    </source>
</evidence>
<dbReference type="STRING" id="157838.AN964_18870"/>
<dbReference type="EMBL" id="LJJC01000006">
    <property type="protein sequence ID" value="KQL51076.1"/>
    <property type="molecule type" value="Genomic_DNA"/>
</dbReference>
<dbReference type="PATRIC" id="fig|157838.3.peg.4170"/>
<feature type="transmembrane region" description="Helical" evidence="1">
    <location>
        <begin position="177"/>
        <end position="199"/>
    </location>
</feature>
<dbReference type="PANTHER" id="PTHR43229">
    <property type="entry name" value="NODULATION PROTEIN J"/>
    <property type="match status" value="1"/>
</dbReference>
<dbReference type="InterPro" id="IPR051784">
    <property type="entry name" value="Nod_factor_ABC_transporter"/>
</dbReference>
<dbReference type="Proteomes" id="UP000051888">
    <property type="component" value="Unassembled WGS sequence"/>
</dbReference>
<dbReference type="RefSeq" id="WP_055741374.1">
    <property type="nucleotide sequence ID" value="NZ_JAAIWL010000022.1"/>
</dbReference>
<accession>A0A0Q3WS96</accession>
<feature type="transmembrane region" description="Helical" evidence="1">
    <location>
        <begin position="140"/>
        <end position="165"/>
    </location>
</feature>
<name>A0A0Q3WS96_9BACI</name>
<evidence type="ECO:0000256" key="1">
    <source>
        <dbReference type="SAM" id="Phobius"/>
    </source>
</evidence>
<feature type="transmembrane region" description="Helical" evidence="1">
    <location>
        <begin position="223"/>
        <end position="241"/>
    </location>
</feature>
<reference evidence="2 3" key="1">
    <citation type="submission" date="2015-09" db="EMBL/GenBank/DDBJ databases">
        <title>Genome sequencing project for genomic taxonomy and phylogenomics of Bacillus-like bacteria.</title>
        <authorList>
            <person name="Liu B."/>
            <person name="Wang J."/>
            <person name="Zhu Y."/>
            <person name="Liu G."/>
            <person name="Chen Q."/>
            <person name="Chen Z."/>
            <person name="Lan J."/>
            <person name="Che J."/>
            <person name="Ge C."/>
            <person name="Shi H."/>
            <person name="Pan Z."/>
            <person name="Liu X."/>
        </authorList>
    </citation>
    <scope>NUCLEOTIDE SEQUENCE [LARGE SCALE GENOMIC DNA]</scope>
    <source>
        <strain evidence="2 3">LMG 18435</strain>
    </source>
</reference>